<organism evidence="3 4">
    <name type="scientific">Neorhizobium lilium</name>
    <dbReference type="NCBI Taxonomy" id="2503024"/>
    <lineage>
        <taxon>Bacteria</taxon>
        <taxon>Pseudomonadati</taxon>
        <taxon>Pseudomonadota</taxon>
        <taxon>Alphaproteobacteria</taxon>
        <taxon>Hyphomicrobiales</taxon>
        <taxon>Rhizobiaceae</taxon>
        <taxon>Rhizobium/Agrobacterium group</taxon>
        <taxon>Neorhizobium</taxon>
    </lineage>
</organism>
<dbReference type="Pfam" id="PF00814">
    <property type="entry name" value="TsaD"/>
    <property type="match status" value="1"/>
</dbReference>
<keyword evidence="4" id="KW-1185">Reference proteome</keyword>
<gene>
    <name evidence="3" type="primary">tsaB</name>
    <name evidence="3" type="ORF">EPK99_14265</name>
</gene>
<dbReference type="EMBL" id="SBIP01000003">
    <property type="protein sequence ID" value="RWX76833.1"/>
    <property type="molecule type" value="Genomic_DNA"/>
</dbReference>
<sequence>MIVLALDTAGVDCSAALYDSAAGRVLSVVSEPIGKGHAERLMAVIDQALAEANLQLGSVKRIAVVVGPGSFTGIRVGVAAARGLALALGVPAVGVTTLEVLAHTYQVEHPGSPVVVAMDAKRNEVYTQAFGADSHPLNGPAAISPDDVAELARVLSADVTGSWAPRPEQHPVADDNPEFAGRDRFDIAVVARIGAGKPQTSDRPKPLYLRGPDAKPQTGFALERKATFTAD</sequence>
<feature type="domain" description="Gcp-like" evidence="2">
    <location>
        <begin position="33"/>
        <end position="151"/>
    </location>
</feature>
<dbReference type="GO" id="GO:0016740">
    <property type="term" value="F:transferase activity"/>
    <property type="evidence" value="ECO:0007669"/>
    <property type="project" value="UniProtKB-KW"/>
</dbReference>
<dbReference type="PANTHER" id="PTHR11735">
    <property type="entry name" value="TRNA N6-ADENOSINE THREONYLCARBAMOYLTRANSFERASE"/>
    <property type="match status" value="1"/>
</dbReference>
<dbReference type="InterPro" id="IPR022496">
    <property type="entry name" value="T6A_TsaB"/>
</dbReference>
<comment type="caution">
    <text evidence="3">The sequence shown here is derived from an EMBL/GenBank/DDBJ whole genome shotgun (WGS) entry which is preliminary data.</text>
</comment>
<dbReference type="RefSeq" id="WP_128443749.1">
    <property type="nucleotide sequence ID" value="NZ_SBIP01000003.1"/>
</dbReference>
<accession>A0A3S3VHL5</accession>
<dbReference type="InterPro" id="IPR000905">
    <property type="entry name" value="Gcp-like_dom"/>
</dbReference>
<dbReference type="NCBIfam" id="TIGR03725">
    <property type="entry name" value="T6A_YeaZ"/>
    <property type="match status" value="1"/>
</dbReference>
<keyword evidence="3" id="KW-0808">Transferase</keyword>
<evidence type="ECO:0000313" key="4">
    <source>
        <dbReference type="Proteomes" id="UP000287687"/>
    </source>
</evidence>
<evidence type="ECO:0000259" key="2">
    <source>
        <dbReference type="Pfam" id="PF00814"/>
    </source>
</evidence>
<protein>
    <submittedName>
        <fullName evidence="3">tRNA (Adenosine(37)-N6)-threonylcarbamoyltransferase complex dimerization subunit type 1 TsaB</fullName>
    </submittedName>
</protein>
<evidence type="ECO:0000313" key="3">
    <source>
        <dbReference type="EMBL" id="RWX76833.1"/>
    </source>
</evidence>
<dbReference type="InterPro" id="IPR043129">
    <property type="entry name" value="ATPase_NBD"/>
</dbReference>
<dbReference type="GO" id="GO:0002949">
    <property type="term" value="P:tRNA threonylcarbamoyladenosine modification"/>
    <property type="evidence" value="ECO:0007669"/>
    <property type="project" value="InterPro"/>
</dbReference>
<evidence type="ECO:0000256" key="1">
    <source>
        <dbReference type="SAM" id="MobiDB-lite"/>
    </source>
</evidence>
<feature type="region of interest" description="Disordered" evidence="1">
    <location>
        <begin position="195"/>
        <end position="231"/>
    </location>
</feature>
<dbReference type="GO" id="GO:0005829">
    <property type="term" value="C:cytosol"/>
    <property type="evidence" value="ECO:0007669"/>
    <property type="project" value="TreeGrafter"/>
</dbReference>
<dbReference type="AlphaFoldDB" id="A0A3S3VHL5"/>
<reference evidence="3 4" key="1">
    <citation type="submission" date="2019-01" db="EMBL/GenBank/DDBJ databases">
        <title>The draft genome of Rhizobium sp. 24NR.</title>
        <authorList>
            <person name="Liu L."/>
            <person name="Liang L."/>
            <person name="Shi S."/>
            <person name="Xu L."/>
            <person name="Wang X."/>
            <person name="Li L."/>
            <person name="Zhang X."/>
        </authorList>
    </citation>
    <scope>NUCLEOTIDE SEQUENCE [LARGE SCALE GENOMIC DNA]</scope>
    <source>
        <strain evidence="3 4">24NR</strain>
    </source>
</reference>
<dbReference type="OrthoDB" id="9809995at2"/>
<dbReference type="SUPFAM" id="SSF53067">
    <property type="entry name" value="Actin-like ATPase domain"/>
    <property type="match status" value="2"/>
</dbReference>
<feature type="compositionally biased region" description="Basic and acidic residues" evidence="1">
    <location>
        <begin position="222"/>
        <end position="231"/>
    </location>
</feature>
<proteinExistence type="predicted"/>
<name>A0A3S3VHL5_9HYPH</name>
<dbReference type="Gene3D" id="3.30.420.40">
    <property type="match status" value="1"/>
</dbReference>
<dbReference type="Proteomes" id="UP000287687">
    <property type="component" value="Unassembled WGS sequence"/>
</dbReference>
<dbReference type="PANTHER" id="PTHR11735:SF11">
    <property type="entry name" value="TRNA THREONYLCARBAMOYLADENOSINE BIOSYNTHESIS PROTEIN TSAB"/>
    <property type="match status" value="1"/>
</dbReference>